<dbReference type="PROSITE" id="PS50929">
    <property type="entry name" value="ABC_TM1F"/>
    <property type="match status" value="1"/>
</dbReference>
<dbReference type="Proteomes" id="UP001171945">
    <property type="component" value="Unassembled WGS sequence"/>
</dbReference>
<dbReference type="InterPro" id="IPR036640">
    <property type="entry name" value="ABC1_TM_sf"/>
</dbReference>
<keyword evidence="7 9" id="KW-0472">Membrane</keyword>
<dbReference type="InterPro" id="IPR003439">
    <property type="entry name" value="ABC_transporter-like_ATP-bd"/>
</dbReference>
<gene>
    <name evidence="13" type="ORF">QUF54_01925</name>
</gene>
<keyword evidence="5" id="KW-0813">Transport</keyword>
<feature type="domain" description="ABC transporter" evidence="10">
    <location>
        <begin position="632"/>
        <end position="865"/>
    </location>
</feature>
<dbReference type="EMBL" id="JAUCGM010000054">
    <property type="protein sequence ID" value="MDM8562089.1"/>
    <property type="molecule type" value="Genomic_DNA"/>
</dbReference>
<evidence type="ECO:0000256" key="6">
    <source>
        <dbReference type="ARBA" id="ARBA00022989"/>
    </source>
</evidence>
<evidence type="ECO:0000256" key="2">
    <source>
        <dbReference type="ARBA" id="ARBA00022692"/>
    </source>
</evidence>
<dbReference type="Gene3D" id="3.40.50.300">
    <property type="entry name" value="P-loop containing nucleotide triphosphate hydrolases"/>
    <property type="match status" value="1"/>
</dbReference>
<evidence type="ECO:0000259" key="12">
    <source>
        <dbReference type="PROSITE" id="PS50990"/>
    </source>
</evidence>
<keyword evidence="5" id="KW-0653">Protein transport</keyword>
<keyword evidence="2 9" id="KW-0812">Transmembrane</keyword>
<dbReference type="SUPFAM" id="SSF52540">
    <property type="entry name" value="P-loop containing nucleoside triphosphate hydrolases"/>
    <property type="match status" value="1"/>
</dbReference>
<evidence type="ECO:0000256" key="5">
    <source>
        <dbReference type="ARBA" id="ARBA00022927"/>
    </source>
</evidence>
<keyword evidence="4 13" id="KW-0067">ATP-binding</keyword>
<sequence>MIFDNSPPQRRFLVPEVVQTSAMDCGPAALKALLEGFEINVSYGRLREACQTDVDGTSIDMLEQIANQLGLEAQQIMVPLDHLFLPDSQLLPALTVIRLPNGLTHFVIIWREHGQFVQIMDPGMGRRWLTKKRLLDELYIHIQAVPAEVWYDWASSDGFCEPLRQRLDQLEVDEVDRERLLQTALETPGWKSLATLDAATRMVETLVRTEGLQSGTEAARVLERFFQKAQTSADKIDIPQAFWSTKASPNNEQEVLFQATVLLQVSNVREKAQADEELEAPEPLPPELAAALAEPASSPERGLWDAFKKDGFLTPTFLLMALLLAALGVTIEAMFFKGLLNIGQHLGFVGQRIGAVEALFAFFFIMLLLEVPIASSVTGMGRRLESRLRLAFLEKIPRLGDRYFHSRLTSDMTERAHDLRIIRTLPELAITFVRLNFQLILTTVGIIWISPNSLFLAILASGLVISLSLFSQSLLREQDLRFHTHDAALSRFYLDALLGLVPIRTHGAATALRNEYESLLVNWNNAGLDLARVRVLIIGVESLVNTSLAVWILFDYVAQGGEASGVLVLLYWVLKLPALGTEIANTAQQYPTLRNRVLRLLEPLNAPEETEMWYEKQTPYSPAREADQGVVLELENVSVQAGGHLILHEISANINAGEQVAIVGSSGAGKSSLVGLLLGWYHPADGTVLVDGELLQGERLHTLRKETAWVDPSVQIWNRSLRDNLYYGTEGAEEQLETIIEQADLLDVLNKLSDDVKTPLGEGGGLVSGGEGQRVRLGRAMLRPDVRLVILDEPFRGLDREKRRILLERCRRYWQDATLLFISHDVGDTQTFERVLVVEEGRVIEDDAPKTLMQQDSRYRALLDAEEAVRRGLWESAEWRHLWLEKGRLHEKGRK</sequence>
<evidence type="ECO:0000256" key="3">
    <source>
        <dbReference type="ARBA" id="ARBA00022741"/>
    </source>
</evidence>
<name>A0ABT7VQZ7_9GAMM</name>
<keyword evidence="3" id="KW-0547">Nucleotide-binding</keyword>
<keyword evidence="8" id="KW-0080">Bacteriocin transport</keyword>
<dbReference type="SUPFAM" id="SSF90123">
    <property type="entry name" value="ABC transporter transmembrane region"/>
    <property type="match status" value="1"/>
</dbReference>
<evidence type="ECO:0000313" key="14">
    <source>
        <dbReference type="Proteomes" id="UP001171945"/>
    </source>
</evidence>
<evidence type="ECO:0000256" key="1">
    <source>
        <dbReference type="ARBA" id="ARBA00004651"/>
    </source>
</evidence>
<feature type="transmembrane region" description="Helical" evidence="9">
    <location>
        <begin position="455"/>
        <end position="475"/>
    </location>
</feature>
<evidence type="ECO:0000256" key="9">
    <source>
        <dbReference type="SAM" id="Phobius"/>
    </source>
</evidence>
<reference evidence="13" key="1">
    <citation type="submission" date="2023-06" db="EMBL/GenBank/DDBJ databases">
        <title>Uncultivated large filamentous bacteria from sulfidic sediments reveal new species and different genomic features in energy metabolism and defense.</title>
        <authorList>
            <person name="Fonseca A."/>
        </authorList>
    </citation>
    <scope>NUCLEOTIDE SEQUENCE</scope>
    <source>
        <strain evidence="13">HSG4</strain>
    </source>
</reference>
<proteinExistence type="predicted"/>
<dbReference type="PANTHER" id="PTHR24221">
    <property type="entry name" value="ATP-BINDING CASSETTE SUB-FAMILY B"/>
    <property type="match status" value="1"/>
</dbReference>
<comment type="caution">
    <text evidence="13">The sequence shown here is derived from an EMBL/GenBank/DDBJ whole genome shotgun (WGS) entry which is preliminary data.</text>
</comment>
<dbReference type="InterPro" id="IPR005074">
    <property type="entry name" value="Peptidase_C39"/>
</dbReference>
<dbReference type="InterPro" id="IPR039421">
    <property type="entry name" value="Type_1_exporter"/>
</dbReference>
<dbReference type="Pfam" id="PF00005">
    <property type="entry name" value="ABC_tran"/>
    <property type="match status" value="1"/>
</dbReference>
<evidence type="ECO:0000256" key="7">
    <source>
        <dbReference type="ARBA" id="ARBA00023136"/>
    </source>
</evidence>
<feature type="domain" description="ABC transmembrane type-1" evidence="11">
    <location>
        <begin position="358"/>
        <end position="554"/>
    </location>
</feature>
<dbReference type="GO" id="GO:0005524">
    <property type="term" value="F:ATP binding"/>
    <property type="evidence" value="ECO:0007669"/>
    <property type="project" value="UniProtKB-KW"/>
</dbReference>
<keyword evidence="14" id="KW-1185">Reference proteome</keyword>
<dbReference type="InterPro" id="IPR003593">
    <property type="entry name" value="AAA+_ATPase"/>
</dbReference>
<dbReference type="Gene3D" id="1.20.1560.10">
    <property type="entry name" value="ABC transporter type 1, transmembrane domain"/>
    <property type="match status" value="1"/>
</dbReference>
<feature type="domain" description="Peptidase C39" evidence="12">
    <location>
        <begin position="19"/>
        <end position="145"/>
    </location>
</feature>
<dbReference type="InterPro" id="IPR027417">
    <property type="entry name" value="P-loop_NTPase"/>
</dbReference>
<evidence type="ECO:0000313" key="13">
    <source>
        <dbReference type="EMBL" id="MDM8562089.1"/>
    </source>
</evidence>
<comment type="subcellular location">
    <subcellularLocation>
        <location evidence="1">Cell membrane</location>
        <topology evidence="1">Multi-pass membrane protein</topology>
    </subcellularLocation>
</comment>
<dbReference type="InterPro" id="IPR011527">
    <property type="entry name" value="ABC1_TM_dom"/>
</dbReference>
<evidence type="ECO:0000259" key="11">
    <source>
        <dbReference type="PROSITE" id="PS50929"/>
    </source>
</evidence>
<dbReference type="Gene3D" id="3.90.70.10">
    <property type="entry name" value="Cysteine proteinases"/>
    <property type="match status" value="1"/>
</dbReference>
<dbReference type="PANTHER" id="PTHR24221:SF654">
    <property type="entry name" value="ATP-BINDING CASSETTE SUB-FAMILY B MEMBER 6"/>
    <property type="match status" value="1"/>
</dbReference>
<dbReference type="Pfam" id="PF00664">
    <property type="entry name" value="ABC_membrane"/>
    <property type="match status" value="1"/>
</dbReference>
<evidence type="ECO:0000259" key="10">
    <source>
        <dbReference type="PROSITE" id="PS50893"/>
    </source>
</evidence>
<dbReference type="PROSITE" id="PS50893">
    <property type="entry name" value="ABC_TRANSPORTER_2"/>
    <property type="match status" value="1"/>
</dbReference>
<accession>A0ABT7VQZ7</accession>
<protein>
    <submittedName>
        <fullName evidence="13">ATP-binding cassette domain-containing protein</fullName>
    </submittedName>
</protein>
<keyword evidence="6 9" id="KW-1133">Transmembrane helix</keyword>
<dbReference type="Pfam" id="PF03412">
    <property type="entry name" value="Peptidase_C39"/>
    <property type="match status" value="1"/>
</dbReference>
<dbReference type="PROSITE" id="PS50990">
    <property type="entry name" value="PEPTIDASE_C39"/>
    <property type="match status" value="1"/>
</dbReference>
<dbReference type="SMART" id="SM00382">
    <property type="entry name" value="AAA"/>
    <property type="match status" value="1"/>
</dbReference>
<evidence type="ECO:0000256" key="8">
    <source>
        <dbReference type="ARBA" id="ARBA00043264"/>
    </source>
</evidence>
<evidence type="ECO:0000256" key="4">
    <source>
        <dbReference type="ARBA" id="ARBA00022840"/>
    </source>
</evidence>
<feature type="transmembrane region" description="Helical" evidence="9">
    <location>
        <begin position="317"/>
        <end position="339"/>
    </location>
</feature>
<feature type="transmembrane region" description="Helical" evidence="9">
    <location>
        <begin position="359"/>
        <end position="380"/>
    </location>
</feature>
<organism evidence="13 14">
    <name type="scientific">Candidatus Marithioploca araucensis</name>
    <dbReference type="NCBI Taxonomy" id="70273"/>
    <lineage>
        <taxon>Bacteria</taxon>
        <taxon>Pseudomonadati</taxon>
        <taxon>Pseudomonadota</taxon>
        <taxon>Gammaproteobacteria</taxon>
        <taxon>Thiotrichales</taxon>
        <taxon>Thiotrichaceae</taxon>
        <taxon>Candidatus Marithioploca</taxon>
    </lineage>
</organism>